<keyword evidence="2" id="KW-1185">Reference proteome</keyword>
<gene>
    <name evidence="1" type="ORF">D9613_011783</name>
</gene>
<organism evidence="1 2">
    <name type="scientific">Agrocybe pediades</name>
    <dbReference type="NCBI Taxonomy" id="84607"/>
    <lineage>
        <taxon>Eukaryota</taxon>
        <taxon>Fungi</taxon>
        <taxon>Dikarya</taxon>
        <taxon>Basidiomycota</taxon>
        <taxon>Agaricomycotina</taxon>
        <taxon>Agaricomycetes</taxon>
        <taxon>Agaricomycetidae</taxon>
        <taxon>Agaricales</taxon>
        <taxon>Agaricineae</taxon>
        <taxon>Strophariaceae</taxon>
        <taxon>Agrocybe</taxon>
    </lineage>
</organism>
<reference evidence="1 2" key="1">
    <citation type="submission" date="2019-12" db="EMBL/GenBank/DDBJ databases">
        <authorList>
            <person name="Floudas D."/>
            <person name="Bentzer J."/>
            <person name="Ahren D."/>
            <person name="Johansson T."/>
            <person name="Persson P."/>
            <person name="Tunlid A."/>
        </authorList>
    </citation>
    <scope>NUCLEOTIDE SEQUENCE [LARGE SCALE GENOMIC DNA]</scope>
    <source>
        <strain evidence="1 2">CBS 102.39</strain>
    </source>
</reference>
<dbReference type="EMBL" id="JAACJL010000047">
    <property type="protein sequence ID" value="KAF4612734.1"/>
    <property type="molecule type" value="Genomic_DNA"/>
</dbReference>
<sequence length="139" mass="16215">MSRPQRSALTHFESYHSHLNHLRDDLRYQSVKVIQYTIAESTPSLTLWLIPTSRRYAPSTQAAVDTLKLKILPYDGSTDSFNPSDLFGHQQCLALKVDLAARLRQVLYPDIVSSFQRIDFDFKRTINVDLCLWRMWNEI</sequence>
<protein>
    <submittedName>
        <fullName evidence="1">Uncharacterized protein</fullName>
    </submittedName>
</protein>
<accession>A0A8H4VLY9</accession>
<proteinExistence type="predicted"/>
<evidence type="ECO:0000313" key="2">
    <source>
        <dbReference type="Proteomes" id="UP000521872"/>
    </source>
</evidence>
<comment type="caution">
    <text evidence="1">The sequence shown here is derived from an EMBL/GenBank/DDBJ whole genome shotgun (WGS) entry which is preliminary data.</text>
</comment>
<evidence type="ECO:0000313" key="1">
    <source>
        <dbReference type="EMBL" id="KAF4612734.1"/>
    </source>
</evidence>
<dbReference type="AlphaFoldDB" id="A0A8H4VLY9"/>
<dbReference type="Proteomes" id="UP000521872">
    <property type="component" value="Unassembled WGS sequence"/>
</dbReference>
<name>A0A8H4VLY9_9AGAR</name>